<proteinExistence type="predicted"/>
<gene>
    <name evidence="1" type="ORF">SSYIS1_11590</name>
</gene>
<organism evidence="1 2">
    <name type="scientific">Serratia symbiotica</name>
    <dbReference type="NCBI Taxonomy" id="138074"/>
    <lineage>
        <taxon>Bacteria</taxon>
        <taxon>Pseudomonadati</taxon>
        <taxon>Pseudomonadota</taxon>
        <taxon>Gammaproteobacteria</taxon>
        <taxon>Enterobacterales</taxon>
        <taxon>Yersiniaceae</taxon>
        <taxon>Serratia</taxon>
    </lineage>
</organism>
<dbReference type="Proteomes" id="UP000324392">
    <property type="component" value="Chromosome"/>
</dbReference>
<evidence type="ECO:0000313" key="1">
    <source>
        <dbReference type="EMBL" id="BBI91793.1"/>
    </source>
</evidence>
<evidence type="ECO:0000313" key="2">
    <source>
        <dbReference type="Proteomes" id="UP000324392"/>
    </source>
</evidence>
<accession>A0A455VFG6</accession>
<reference evidence="1 2" key="1">
    <citation type="submission" date="2019-03" db="EMBL/GenBank/DDBJ databases">
        <title>The genome sequence of Candidatus Serratia symbiotica strain IS.</title>
        <authorList>
            <person name="Nikoh N."/>
            <person name="Koga R."/>
            <person name="Oshima K."/>
            <person name="Hattori M."/>
            <person name="Fukatsu T."/>
        </authorList>
    </citation>
    <scope>NUCLEOTIDE SEQUENCE [LARGE SCALE GENOMIC DNA]</scope>
    <source>
        <strain evidence="1 2">IS</strain>
    </source>
</reference>
<name>A0A455VFG6_9GAMM</name>
<dbReference type="AlphaFoldDB" id="A0A455VFG6"/>
<dbReference type="EMBL" id="AP019531">
    <property type="protein sequence ID" value="BBI91793.1"/>
    <property type="molecule type" value="Genomic_DNA"/>
</dbReference>
<protein>
    <submittedName>
        <fullName evidence="1">Uncharacterized protein</fullName>
    </submittedName>
</protein>
<sequence>MWLSDEEREYSLFIAPGGCHVDARIKGENARKKIMNYLYHNL</sequence>